<dbReference type="Proteomes" id="UP000315295">
    <property type="component" value="Unassembled WGS sequence"/>
</dbReference>
<dbReference type="EMBL" id="VIEB01000075">
    <property type="protein sequence ID" value="TQE08123.1"/>
    <property type="molecule type" value="Genomic_DNA"/>
</dbReference>
<reference evidence="2 3" key="1">
    <citation type="journal article" date="2019" name="G3 (Bethesda)">
        <title>Sequencing of a Wild Apple (Malus baccata) Genome Unravels the Differences Between Cultivated and Wild Apple Species Regarding Disease Resistance and Cold Tolerance.</title>
        <authorList>
            <person name="Chen X."/>
        </authorList>
    </citation>
    <scope>NUCLEOTIDE SEQUENCE [LARGE SCALE GENOMIC DNA]</scope>
    <source>
        <strain evidence="3">cv. Shandingzi</strain>
        <tissue evidence="2">Leaves</tissue>
    </source>
</reference>
<comment type="caution">
    <text evidence="2">The sequence shown here is derived from an EMBL/GenBank/DDBJ whole genome shotgun (WGS) entry which is preliminary data.</text>
</comment>
<name>A0A540NC17_MALBA</name>
<sequence length="95" mass="10824">MASKSKIIFIGSTEKFIVYASVKASHRTYFLGDLYDHNSLVKAIEQVYVVISMVGHAQSADQATHTIEPTWVVCFEFWNRSVLRPYDSIGELPFH</sequence>
<dbReference type="PANTHER" id="PTHR43349">
    <property type="entry name" value="PINORESINOL REDUCTASE-RELATED"/>
    <property type="match status" value="1"/>
</dbReference>
<organism evidence="2 3">
    <name type="scientific">Malus baccata</name>
    <name type="common">Siberian crab apple</name>
    <name type="synonym">Pyrus baccata</name>
    <dbReference type="NCBI Taxonomy" id="106549"/>
    <lineage>
        <taxon>Eukaryota</taxon>
        <taxon>Viridiplantae</taxon>
        <taxon>Streptophyta</taxon>
        <taxon>Embryophyta</taxon>
        <taxon>Tracheophyta</taxon>
        <taxon>Spermatophyta</taxon>
        <taxon>Magnoliopsida</taxon>
        <taxon>eudicotyledons</taxon>
        <taxon>Gunneridae</taxon>
        <taxon>Pentapetalae</taxon>
        <taxon>rosids</taxon>
        <taxon>fabids</taxon>
        <taxon>Rosales</taxon>
        <taxon>Rosaceae</taxon>
        <taxon>Amygdaloideae</taxon>
        <taxon>Maleae</taxon>
        <taxon>Malus</taxon>
    </lineage>
</organism>
<evidence type="ECO:0000256" key="1">
    <source>
        <dbReference type="ARBA" id="ARBA00005725"/>
    </source>
</evidence>
<dbReference type="STRING" id="106549.A0A540NC17"/>
<comment type="similarity">
    <text evidence="1">Belongs to the NmrA-type oxidoreductase family. Isoflavone reductase subfamily.</text>
</comment>
<accession>A0A540NC17</accession>
<evidence type="ECO:0000313" key="3">
    <source>
        <dbReference type="Proteomes" id="UP000315295"/>
    </source>
</evidence>
<evidence type="ECO:0000313" key="2">
    <source>
        <dbReference type="EMBL" id="TQE08123.1"/>
    </source>
</evidence>
<dbReference type="InterPro" id="IPR050608">
    <property type="entry name" value="NmrA-type/Isoflavone_red_sf"/>
</dbReference>
<keyword evidence="3" id="KW-1185">Reference proteome</keyword>
<gene>
    <name evidence="2" type="ORF">C1H46_006249</name>
</gene>
<dbReference type="PANTHER" id="PTHR43349:SF35">
    <property type="entry name" value="PHENYLCOUMARAN BENZYLIC ETHER REDUCTASE 1"/>
    <property type="match status" value="1"/>
</dbReference>
<dbReference type="AlphaFoldDB" id="A0A540NC17"/>
<dbReference type="Gene3D" id="3.40.50.720">
    <property type="entry name" value="NAD(P)-binding Rossmann-like Domain"/>
    <property type="match status" value="1"/>
</dbReference>
<proteinExistence type="inferred from homology"/>
<protein>
    <submittedName>
        <fullName evidence="2">Uncharacterized protein</fullName>
    </submittedName>
</protein>